<dbReference type="PANTHER" id="PTHR43133">
    <property type="entry name" value="RNA POLYMERASE ECF-TYPE SIGMA FACTO"/>
    <property type="match status" value="1"/>
</dbReference>
<dbReference type="InterPro" id="IPR014284">
    <property type="entry name" value="RNA_pol_sigma-70_dom"/>
</dbReference>
<protein>
    <submittedName>
        <fullName evidence="7">RNA polymerase sigma-70 factor (ECF subfamily)</fullName>
    </submittedName>
</protein>
<dbReference type="SUPFAM" id="SSF88946">
    <property type="entry name" value="Sigma2 domain of RNA polymerase sigma factors"/>
    <property type="match status" value="1"/>
</dbReference>
<dbReference type="Pfam" id="PF08281">
    <property type="entry name" value="Sigma70_r4_2"/>
    <property type="match status" value="1"/>
</dbReference>
<dbReference type="Gene3D" id="1.10.10.10">
    <property type="entry name" value="Winged helix-like DNA-binding domain superfamily/Winged helix DNA-binding domain"/>
    <property type="match status" value="1"/>
</dbReference>
<dbReference type="Proteomes" id="UP000292958">
    <property type="component" value="Unassembled WGS sequence"/>
</dbReference>
<dbReference type="InterPro" id="IPR013324">
    <property type="entry name" value="RNA_pol_sigma_r3/r4-like"/>
</dbReference>
<proteinExistence type="inferred from homology"/>
<dbReference type="RefSeq" id="WP_130424822.1">
    <property type="nucleotide sequence ID" value="NZ_SHKW01000007.1"/>
</dbReference>
<dbReference type="Gene3D" id="1.10.1740.10">
    <property type="match status" value="1"/>
</dbReference>
<keyword evidence="2" id="KW-0805">Transcription regulation</keyword>
<dbReference type="GO" id="GO:0016987">
    <property type="term" value="F:sigma factor activity"/>
    <property type="evidence" value="ECO:0007669"/>
    <property type="project" value="UniProtKB-KW"/>
</dbReference>
<feature type="domain" description="RNA polymerase sigma factor 70 region 4 type 2" evidence="6">
    <location>
        <begin position="160"/>
        <end position="211"/>
    </location>
</feature>
<dbReference type="OrthoDB" id="112772at2"/>
<dbReference type="NCBIfam" id="TIGR02937">
    <property type="entry name" value="sigma70-ECF"/>
    <property type="match status" value="1"/>
</dbReference>
<accession>A0A4Q7Y0Q6</accession>
<sequence>MNPLPMDGTERALPLPLMRARRVLVSEKPENSPASTISTDEELLERIQKRDESSALTLFYRYNKLAFSVGIKILQDEGEAEDLVQEIFIRLCNEAGSFDNEKGSARTWIIQMIYRRAFDRRNYLHRRQFYSGTDAAERTNTLIERKSLEEDIIARLTVQQLKAAFGDLSDRQRKTLEMFFFEGLTLAEIAERTGEDVKNVRHHYYRGLERLRQIARQMLRSRNFNL</sequence>
<dbReference type="InterPro" id="IPR013249">
    <property type="entry name" value="RNA_pol_sigma70_r4_t2"/>
</dbReference>
<evidence type="ECO:0000259" key="5">
    <source>
        <dbReference type="Pfam" id="PF04542"/>
    </source>
</evidence>
<dbReference type="InterPro" id="IPR013325">
    <property type="entry name" value="RNA_pol_sigma_r2"/>
</dbReference>
<keyword evidence="4" id="KW-0804">Transcription</keyword>
<dbReference type="EMBL" id="SHKW01000007">
    <property type="protein sequence ID" value="RZU29601.1"/>
    <property type="molecule type" value="Genomic_DNA"/>
</dbReference>
<name>A0A4Q7Y0Q6_9BACT</name>
<dbReference type="GO" id="GO:0003677">
    <property type="term" value="F:DNA binding"/>
    <property type="evidence" value="ECO:0007669"/>
    <property type="project" value="InterPro"/>
</dbReference>
<keyword evidence="8" id="KW-1185">Reference proteome</keyword>
<dbReference type="AlphaFoldDB" id="A0A4Q7Y0Q6"/>
<dbReference type="InterPro" id="IPR039425">
    <property type="entry name" value="RNA_pol_sigma-70-like"/>
</dbReference>
<evidence type="ECO:0000256" key="2">
    <source>
        <dbReference type="ARBA" id="ARBA00023015"/>
    </source>
</evidence>
<keyword evidence="3" id="KW-0731">Sigma factor</keyword>
<organism evidence="7 8">
    <name type="scientific">Edaphobacter modestus</name>
    <dbReference type="NCBI Taxonomy" id="388466"/>
    <lineage>
        <taxon>Bacteria</taxon>
        <taxon>Pseudomonadati</taxon>
        <taxon>Acidobacteriota</taxon>
        <taxon>Terriglobia</taxon>
        <taxon>Terriglobales</taxon>
        <taxon>Acidobacteriaceae</taxon>
        <taxon>Edaphobacter</taxon>
    </lineage>
</organism>
<feature type="domain" description="RNA polymerase sigma-70 region 2" evidence="5">
    <location>
        <begin position="59"/>
        <end position="121"/>
    </location>
</feature>
<dbReference type="SUPFAM" id="SSF88659">
    <property type="entry name" value="Sigma3 and sigma4 domains of RNA polymerase sigma factors"/>
    <property type="match status" value="1"/>
</dbReference>
<dbReference type="CDD" id="cd06171">
    <property type="entry name" value="Sigma70_r4"/>
    <property type="match status" value="1"/>
</dbReference>
<evidence type="ECO:0000256" key="4">
    <source>
        <dbReference type="ARBA" id="ARBA00023163"/>
    </source>
</evidence>
<dbReference type="GO" id="GO:0006352">
    <property type="term" value="P:DNA-templated transcription initiation"/>
    <property type="evidence" value="ECO:0007669"/>
    <property type="project" value="InterPro"/>
</dbReference>
<dbReference type="PANTHER" id="PTHR43133:SF62">
    <property type="entry name" value="RNA POLYMERASE SIGMA FACTOR SIGZ"/>
    <property type="match status" value="1"/>
</dbReference>
<reference evidence="7 8" key="1">
    <citation type="submission" date="2019-02" db="EMBL/GenBank/DDBJ databases">
        <title>Genomic Encyclopedia of Archaeal and Bacterial Type Strains, Phase II (KMG-II): from individual species to whole genera.</title>
        <authorList>
            <person name="Goeker M."/>
        </authorList>
    </citation>
    <scope>NUCLEOTIDE SEQUENCE [LARGE SCALE GENOMIC DNA]</scope>
    <source>
        <strain evidence="7 8">DSM 18101</strain>
    </source>
</reference>
<dbReference type="InterPro" id="IPR007627">
    <property type="entry name" value="RNA_pol_sigma70_r2"/>
</dbReference>
<dbReference type="Pfam" id="PF04542">
    <property type="entry name" value="Sigma70_r2"/>
    <property type="match status" value="1"/>
</dbReference>
<evidence type="ECO:0000256" key="3">
    <source>
        <dbReference type="ARBA" id="ARBA00023082"/>
    </source>
</evidence>
<evidence type="ECO:0000313" key="8">
    <source>
        <dbReference type="Proteomes" id="UP000292958"/>
    </source>
</evidence>
<comment type="similarity">
    <text evidence="1">Belongs to the sigma-70 factor family. ECF subfamily.</text>
</comment>
<evidence type="ECO:0000259" key="6">
    <source>
        <dbReference type="Pfam" id="PF08281"/>
    </source>
</evidence>
<dbReference type="InterPro" id="IPR036388">
    <property type="entry name" value="WH-like_DNA-bd_sf"/>
</dbReference>
<evidence type="ECO:0000256" key="1">
    <source>
        <dbReference type="ARBA" id="ARBA00010641"/>
    </source>
</evidence>
<evidence type="ECO:0000313" key="7">
    <source>
        <dbReference type="EMBL" id="RZU29601.1"/>
    </source>
</evidence>
<comment type="caution">
    <text evidence="7">The sequence shown here is derived from an EMBL/GenBank/DDBJ whole genome shotgun (WGS) entry which is preliminary data.</text>
</comment>
<gene>
    <name evidence="7" type="ORF">BDD14_6186</name>
</gene>